<dbReference type="EMBL" id="UZAI01016815">
    <property type="protein sequence ID" value="VDP16513.1"/>
    <property type="molecule type" value="Genomic_DNA"/>
</dbReference>
<dbReference type="Gene3D" id="2.60.40.10">
    <property type="entry name" value="Immunoglobulins"/>
    <property type="match status" value="5"/>
</dbReference>
<gene>
    <name evidence="2" type="ORF">SMRZ_LOCUS14718</name>
</gene>
<dbReference type="InterPro" id="IPR033305">
    <property type="entry name" value="Hydin-like"/>
</dbReference>
<organism evidence="2 3">
    <name type="scientific">Schistosoma margrebowiei</name>
    <dbReference type="NCBI Taxonomy" id="48269"/>
    <lineage>
        <taxon>Eukaryota</taxon>
        <taxon>Metazoa</taxon>
        <taxon>Spiralia</taxon>
        <taxon>Lophotrochozoa</taxon>
        <taxon>Platyhelminthes</taxon>
        <taxon>Trematoda</taxon>
        <taxon>Digenea</taxon>
        <taxon>Strigeidida</taxon>
        <taxon>Schistosomatoidea</taxon>
        <taxon>Schistosomatidae</taxon>
        <taxon>Schistosoma</taxon>
    </lineage>
</organism>
<evidence type="ECO:0000313" key="3">
    <source>
        <dbReference type="Proteomes" id="UP000277204"/>
    </source>
</evidence>
<dbReference type="STRING" id="48269.A0A183MF93"/>
<feature type="region of interest" description="Disordered" evidence="1">
    <location>
        <begin position="1856"/>
        <end position="1885"/>
    </location>
</feature>
<protein>
    <submittedName>
        <fullName evidence="2">Uncharacterized protein</fullName>
    </submittedName>
</protein>
<keyword evidence="3" id="KW-1185">Reference proteome</keyword>
<proteinExistence type="predicted"/>
<dbReference type="PANTHER" id="PTHR23053:SF0">
    <property type="entry name" value="HYDROCEPHALUS-INDUCING PROTEIN HOMOLOG"/>
    <property type="match status" value="1"/>
</dbReference>
<dbReference type="Proteomes" id="UP000277204">
    <property type="component" value="Unassembled WGS sequence"/>
</dbReference>
<dbReference type="PANTHER" id="PTHR23053">
    <property type="entry name" value="DLEC1 DELETED IN LUNG AND ESOPHAGEAL CANCER 1"/>
    <property type="match status" value="1"/>
</dbReference>
<dbReference type="GO" id="GO:1904158">
    <property type="term" value="P:axonemal central apparatus assembly"/>
    <property type="evidence" value="ECO:0007669"/>
    <property type="project" value="TreeGrafter"/>
</dbReference>
<dbReference type="GO" id="GO:0005930">
    <property type="term" value="C:axoneme"/>
    <property type="evidence" value="ECO:0007669"/>
    <property type="project" value="TreeGrafter"/>
</dbReference>
<feature type="region of interest" description="Disordered" evidence="1">
    <location>
        <begin position="295"/>
        <end position="318"/>
    </location>
</feature>
<dbReference type="GO" id="GO:0003341">
    <property type="term" value="P:cilium movement"/>
    <property type="evidence" value="ECO:0007669"/>
    <property type="project" value="TreeGrafter"/>
</dbReference>
<feature type="compositionally biased region" description="Low complexity" evidence="1">
    <location>
        <begin position="1866"/>
        <end position="1882"/>
    </location>
</feature>
<accession>A0A183MF93</accession>
<evidence type="ECO:0000256" key="1">
    <source>
        <dbReference type="SAM" id="MobiDB-lite"/>
    </source>
</evidence>
<sequence length="1906" mass="215823">MMVGGSQQETLDPGFVLLDTRQQGVSVILRELVLPGGFDLVSPSFTVRDVTTELSGPRLTSSGNDELSIAKQSYLIGLLLKPKHQFNLTISYKPNKRNIKNYGQIQLIVVNNEYEDTLIELIGESLNDEVCIENVPQLDNDKYLCIQNALKRIVSVSKLTLDDMDCDPNQDEIQTTSALQHNHLDFGDCGPNETITRTITITHCGKVKETEPTSFRFSWPTNNPILQFRPSEGHLHVNQSRRIEVTFKPSGSPITLKSQCIKCNLHRIVVPIPEGCTKAIDWDDTKQVIRWVDVPGDKTNGPDSSNRSIPTTTTTTTGTVNSLKPTNHIQTIISSDNLQERNIHMNCNYGSLNEIICRKQKLIEMEPEPHYEEVFDQSDPKPIELFISAIADFVQFRCDPNRIDFKETNIFEKRIYRFELFNQGLITLHFKWSIHMISSMPENESNKNINTNECRSTDENQNEHWDKSLIPFKVYPIEGCILPGRSQFIEVTFSPLLLGEFEAQLTSKIDNLAQQSSNTNRNRPILTAPIITITGKSEHSILHFDLCDSDYISSGRRNPELPGPNGIPFGESLDPFTRVIEFNTIGLGLKSTRYFSIVNTTREDFEFKIINEDSINVKQPQSVKCIEEKGIILAGKKVNIGFEYISYQLGLIESFWRFVVNKYEYSIPLLIVGNTREPNILFDQSHINFNAVLVGHQVSKTVFLINQEVSTSISSTTFNDICMNNEEQSSNTFEFEFLKSSLHSAGKQDSIIVEPMSGYISPGTKLPIQITFQANGERETNINLQCLIKHRDLPLTLNVKAQGYTIHSSLWIDCTQPNNNKTCTTINELIELTPLWSPCIGIDLINLINKSINRIQNDQNLINKLSELNFGKFYPGECITRKLIIYNNGKYKFDFLCQFMSLKDNTSINQKNVQKYNKEEQQLIDQLINGYIMDDINQSSSLIINPNSGSLLPNEKLTCTITLQLPKQLNVLSVNHLKLYNLLGICFIIRNGPIYGIKLLGTIKKQMIQFSETSINFGSQFIMQSGLKPSIRYLYITNNDKKQELSIECITKSTKIFSYNFISTILSKKKQQESNFEFNSNSLCLPIYFYPYDNQYYKETIIFEINGCSQYTIDLLGKGCELFIEPKVYPLLIMNKTKKGLTKITQFNDDDNDDEFMNNKRCINLGYLKTGQISRRFISLINQSSAPICLHQIHLNQPQYNNNNNNNENKSNSIHIQFCKSISINKQFNDFGPIKEIITPIIIPSNGGEIMIMLSLTSNYRLPKFNEEVLCEISRVDQNDNHNNNNIIQTFKNQINTTITTNSNHRNKEEMISNVQENSNMFLPIFSIYGAVNTYDINFNTESINFGSIVRGSQLSRRLVLMNTEPMNGSVGPGLEVTFILTLKPSKLTREIRIDNVTCQIQGIGSKLITVSGACVPPTIIKEIQQFSTIVRQQDVKNLQIVNRTNANWQIKPIIDGEQWDGPKIIDIPPQQIGIYELTYKPLTMTLDGAKHKGTIFFPLPDGTGLLYNLCGTSDAPKSMMRINREIECKKLHTEIVQIPNWLNISQRFRVSKEILRPDKLDPSTTIQGLNYLDVPADSSKEYKLSICTYREGFTLIKVTFTNEKTGEYQYFEVNFKSIRNKSLDVIKMQTPIRKPITHTLILENPLSIPGKVTLEYLPIKIGQNNGKFEANCNELGSFIYELNLQAIPASFESTIHFRTTIGQRHCQIVDNSDYHCEKQIIVAPGVEASLEVVYEPTSVGNSQATLTITNAQAGEYSFLLKGTALLPQPQGPIIIKAGETKHIIFRNVFPTPILYSFQVDNTLFNLPKQSEVIRPGKEFRIPVGLDGNITKSPVTGKLVVTAVRAQSSARTIRKGPSNVINDTTSLSSSSSSSSPQQQQSSFIDSTITEKGEGFQWVYYLRGVTG</sequence>
<reference evidence="2 3" key="1">
    <citation type="submission" date="2018-11" db="EMBL/GenBank/DDBJ databases">
        <authorList>
            <consortium name="Pathogen Informatics"/>
        </authorList>
    </citation>
    <scope>NUCLEOTIDE SEQUENCE [LARGE SCALE GENOMIC DNA]</scope>
    <source>
        <strain evidence="2 3">Zambia</strain>
    </source>
</reference>
<evidence type="ECO:0000313" key="2">
    <source>
        <dbReference type="EMBL" id="VDP16513.1"/>
    </source>
</evidence>
<feature type="compositionally biased region" description="Polar residues" evidence="1">
    <location>
        <begin position="301"/>
        <end position="310"/>
    </location>
</feature>
<dbReference type="InterPro" id="IPR013783">
    <property type="entry name" value="Ig-like_fold"/>
</dbReference>
<name>A0A183MF93_9TREM</name>